<evidence type="ECO:0000313" key="3">
    <source>
        <dbReference type="Proteomes" id="UP000239187"/>
    </source>
</evidence>
<dbReference type="AlphaFoldDB" id="A0A2L0UAI3"/>
<evidence type="ECO:0000313" key="2">
    <source>
        <dbReference type="EMBL" id="AUZ86255.1"/>
    </source>
</evidence>
<dbReference type="EMBL" id="CP024915">
    <property type="protein sequence ID" value="AUZ86255.1"/>
    <property type="molecule type" value="Genomic_DNA"/>
</dbReference>
<organism evidence="2 3">
    <name type="scientific">Arthrobacter agilis</name>
    <dbReference type="NCBI Taxonomy" id="37921"/>
    <lineage>
        <taxon>Bacteria</taxon>
        <taxon>Bacillati</taxon>
        <taxon>Actinomycetota</taxon>
        <taxon>Actinomycetes</taxon>
        <taxon>Micrococcales</taxon>
        <taxon>Micrococcaceae</taxon>
        <taxon>Arthrobacter</taxon>
    </lineage>
</organism>
<feature type="compositionally biased region" description="Low complexity" evidence="1">
    <location>
        <begin position="16"/>
        <end position="28"/>
    </location>
</feature>
<dbReference type="RefSeq" id="WP_133080208.1">
    <property type="nucleotide sequence ID" value="NZ_CP024915.1"/>
</dbReference>
<reference evidence="2 3" key="1">
    <citation type="submission" date="2017-11" db="EMBL/GenBank/DDBJ databases">
        <title>Draft genome of Arthrobacter agilis strain UMCV2, a plant growth-promoting rhizobacterium and biocontrol capacity of phytopathogenic fungi.</title>
        <authorList>
            <person name="Martinez-Camara R."/>
            <person name="Santoyo G."/>
            <person name="Moreno-Hagelsieb G."/>
            <person name="Valencia-Cantero E."/>
        </authorList>
    </citation>
    <scope>NUCLEOTIDE SEQUENCE [LARGE SCALE GENOMIC DNA]</scope>
    <source>
        <strain evidence="2 3">UMCV2</strain>
    </source>
</reference>
<feature type="region of interest" description="Disordered" evidence="1">
    <location>
        <begin position="1"/>
        <end position="59"/>
    </location>
</feature>
<name>A0A2L0UAI3_9MICC</name>
<protein>
    <submittedName>
        <fullName evidence="2">Uncharacterized protein</fullName>
    </submittedName>
</protein>
<sequence>MGISNMVKNAAGRYLGRSGTGTTPTTGRTRGGGMNAGRRGTPMPSGKVGGILRNLLNRR</sequence>
<accession>A0A2L0UAI3</accession>
<proteinExistence type="predicted"/>
<dbReference type="Proteomes" id="UP000239187">
    <property type="component" value="Chromosome"/>
</dbReference>
<gene>
    <name evidence="2" type="ORF">CVO76_00275</name>
</gene>
<evidence type="ECO:0000256" key="1">
    <source>
        <dbReference type="SAM" id="MobiDB-lite"/>
    </source>
</evidence>